<accession>A0A4U8Z438</accession>
<organism evidence="1 2">
    <name type="scientific">Methylocella tundrae</name>
    <dbReference type="NCBI Taxonomy" id="227605"/>
    <lineage>
        <taxon>Bacteria</taxon>
        <taxon>Pseudomonadati</taxon>
        <taxon>Pseudomonadota</taxon>
        <taxon>Alphaproteobacteria</taxon>
        <taxon>Hyphomicrobiales</taxon>
        <taxon>Beijerinckiaceae</taxon>
        <taxon>Methylocella</taxon>
    </lineage>
</organism>
<name>A0A4U8Z438_METTU</name>
<evidence type="ECO:0000313" key="2">
    <source>
        <dbReference type="Proteomes" id="UP000294360"/>
    </source>
</evidence>
<evidence type="ECO:0000313" key="1">
    <source>
        <dbReference type="EMBL" id="VFU10051.1"/>
    </source>
</evidence>
<dbReference type="EMBL" id="LR536450">
    <property type="protein sequence ID" value="VFU10051.1"/>
    <property type="molecule type" value="Genomic_DNA"/>
</dbReference>
<sequence>MFQLAAVAAIARHGGLAMGWDAKFSRGFEADDAGFENSRIPIRHSA</sequence>
<dbReference type="KEGG" id="mtun:MTUNDRAET4_3164"/>
<reference evidence="1 2" key="1">
    <citation type="submission" date="2019-03" db="EMBL/GenBank/DDBJ databases">
        <authorList>
            <person name="Kox A.R. M."/>
        </authorList>
    </citation>
    <scope>NUCLEOTIDE SEQUENCE [LARGE SCALE GENOMIC DNA]</scope>
    <source>
        <strain evidence="1">MTUNDRAET4 annotated genome</strain>
    </source>
</reference>
<gene>
    <name evidence="1" type="ORF">MTUNDRAET4_3164</name>
</gene>
<proteinExistence type="predicted"/>
<dbReference type="AlphaFoldDB" id="A0A4U8Z438"/>
<dbReference type="Proteomes" id="UP000294360">
    <property type="component" value="Chromosome"/>
</dbReference>
<protein>
    <submittedName>
        <fullName evidence="1">Uncharacterized protein</fullName>
    </submittedName>
</protein>